<keyword evidence="3" id="KW-1185">Reference proteome</keyword>
<evidence type="ECO:0000313" key="3">
    <source>
        <dbReference type="Proteomes" id="UP001501358"/>
    </source>
</evidence>
<dbReference type="InterPro" id="IPR027417">
    <property type="entry name" value="P-loop_NTPase"/>
</dbReference>
<evidence type="ECO:0000313" key="2">
    <source>
        <dbReference type="EMBL" id="GAA2495846.1"/>
    </source>
</evidence>
<comment type="caution">
    <text evidence="2">The sequence shown here is derived from an EMBL/GenBank/DDBJ whole genome shotgun (WGS) entry which is preliminary data.</text>
</comment>
<accession>A0ABP5ZB42</accession>
<dbReference type="Proteomes" id="UP001501358">
    <property type="component" value="Unassembled WGS sequence"/>
</dbReference>
<organism evidence="2 3">
    <name type="scientific">Streptomyces thermolineatus</name>
    <dbReference type="NCBI Taxonomy" id="44033"/>
    <lineage>
        <taxon>Bacteria</taxon>
        <taxon>Bacillati</taxon>
        <taxon>Actinomycetota</taxon>
        <taxon>Actinomycetes</taxon>
        <taxon>Kitasatosporales</taxon>
        <taxon>Streptomycetaceae</taxon>
        <taxon>Streptomyces</taxon>
    </lineage>
</organism>
<dbReference type="Gene3D" id="3.40.50.300">
    <property type="entry name" value="P-loop containing nucleotide triphosphate hydrolases"/>
    <property type="match status" value="1"/>
</dbReference>
<evidence type="ECO:0000259" key="1">
    <source>
        <dbReference type="Pfam" id="PF04851"/>
    </source>
</evidence>
<dbReference type="InterPro" id="IPR006935">
    <property type="entry name" value="Helicase/UvrB_N"/>
</dbReference>
<reference evidence="3" key="1">
    <citation type="journal article" date="2019" name="Int. J. Syst. Evol. Microbiol.">
        <title>The Global Catalogue of Microorganisms (GCM) 10K type strain sequencing project: providing services to taxonomists for standard genome sequencing and annotation.</title>
        <authorList>
            <consortium name="The Broad Institute Genomics Platform"/>
            <consortium name="The Broad Institute Genome Sequencing Center for Infectious Disease"/>
            <person name="Wu L."/>
            <person name="Ma J."/>
        </authorList>
    </citation>
    <scope>NUCLEOTIDE SEQUENCE [LARGE SCALE GENOMIC DNA]</scope>
    <source>
        <strain evidence="3">JCM 6307</strain>
    </source>
</reference>
<feature type="domain" description="Helicase/UvrB N-terminal" evidence="1">
    <location>
        <begin position="1"/>
        <end position="71"/>
    </location>
</feature>
<name>A0ABP5ZB42_9ACTN</name>
<gene>
    <name evidence="2" type="ORF">GCM10010406_35150</name>
</gene>
<sequence>MRPHQVEAVKAAVRALEPPTGAMVPAAGLRAQVIAACGTGKTRIAAGVAEQLRAGRVLVLVPTLDLLTQTVAA</sequence>
<dbReference type="EMBL" id="BAAATA010000020">
    <property type="protein sequence ID" value="GAA2495846.1"/>
    <property type="molecule type" value="Genomic_DNA"/>
</dbReference>
<protein>
    <recommendedName>
        <fullName evidence="1">Helicase/UvrB N-terminal domain-containing protein</fullName>
    </recommendedName>
</protein>
<proteinExistence type="predicted"/>
<dbReference type="Pfam" id="PF04851">
    <property type="entry name" value="ResIII"/>
    <property type="match status" value="1"/>
</dbReference>
<dbReference type="SUPFAM" id="SSF52540">
    <property type="entry name" value="P-loop containing nucleoside triphosphate hydrolases"/>
    <property type="match status" value="1"/>
</dbReference>